<keyword evidence="2 5" id="KW-0547">Nucleotide-binding</keyword>
<dbReference type="NCBIfam" id="TIGR02050">
    <property type="entry name" value="gshA_cyan_rel"/>
    <property type="match status" value="1"/>
</dbReference>
<evidence type="ECO:0000256" key="2">
    <source>
        <dbReference type="ARBA" id="ARBA00022741"/>
    </source>
</evidence>
<keyword evidence="1 5" id="KW-0436">Ligase</keyword>
<dbReference type="GO" id="GO:0005524">
    <property type="term" value="F:ATP binding"/>
    <property type="evidence" value="ECO:0007669"/>
    <property type="project" value="UniProtKB-KW"/>
</dbReference>
<comment type="catalytic activity">
    <reaction evidence="4 5">
        <text>L-cysteine + L-glutamate + ATP = gamma-L-glutamyl-L-cysteine + ADP + phosphate + H(+)</text>
        <dbReference type="Rhea" id="RHEA:13285"/>
        <dbReference type="ChEBI" id="CHEBI:15378"/>
        <dbReference type="ChEBI" id="CHEBI:29985"/>
        <dbReference type="ChEBI" id="CHEBI:30616"/>
        <dbReference type="ChEBI" id="CHEBI:35235"/>
        <dbReference type="ChEBI" id="CHEBI:43474"/>
        <dbReference type="ChEBI" id="CHEBI:58173"/>
        <dbReference type="ChEBI" id="CHEBI:456216"/>
        <dbReference type="EC" id="6.3.2.2"/>
    </reaction>
</comment>
<dbReference type="HAMAP" id="MF_01609">
    <property type="entry name" value="Glu_cys_ligase_2"/>
    <property type="match status" value="1"/>
</dbReference>
<evidence type="ECO:0000313" key="6">
    <source>
        <dbReference type="EMBL" id="QOV23409.1"/>
    </source>
</evidence>
<dbReference type="PANTHER" id="PTHR36510">
    <property type="entry name" value="GLUTAMATE--CYSTEINE LIGASE 2-RELATED"/>
    <property type="match status" value="1"/>
</dbReference>
<dbReference type="AlphaFoldDB" id="A0A7S6REF0"/>
<dbReference type="RefSeq" id="WP_200988955.1">
    <property type="nucleotide sequence ID" value="NZ_CP063311.1"/>
</dbReference>
<accession>A0A7S6REF0</accession>
<dbReference type="InterPro" id="IPR014746">
    <property type="entry name" value="Gln_synth/guanido_kin_cat_dom"/>
</dbReference>
<organism evidence="6 7">
    <name type="scientific">Anabaenopsis elenkinii CCIBt3563</name>
    <dbReference type="NCBI Taxonomy" id="2779889"/>
    <lineage>
        <taxon>Bacteria</taxon>
        <taxon>Bacillati</taxon>
        <taxon>Cyanobacteriota</taxon>
        <taxon>Cyanophyceae</taxon>
        <taxon>Nostocales</taxon>
        <taxon>Nodulariaceae</taxon>
        <taxon>Anabaenopsis</taxon>
    </lineage>
</organism>
<gene>
    <name evidence="6" type="ORF">IM676_03585</name>
</gene>
<keyword evidence="7" id="KW-1185">Reference proteome</keyword>
<dbReference type="GO" id="GO:0042398">
    <property type="term" value="P:modified amino acid biosynthetic process"/>
    <property type="evidence" value="ECO:0007669"/>
    <property type="project" value="InterPro"/>
</dbReference>
<dbReference type="Pfam" id="PF04107">
    <property type="entry name" value="GCS2"/>
    <property type="match status" value="1"/>
</dbReference>
<proteinExistence type="inferred from homology"/>
<protein>
    <recommendedName>
        <fullName evidence="5">Putative glutamate--cysteine ligase 2</fullName>
        <ecNumber evidence="5">6.3.2.2</ecNumber>
    </recommendedName>
    <alternativeName>
        <fullName evidence="5">Gamma-glutamylcysteine synthetase 2</fullName>
        <shortName evidence="5">GCS 2</shortName>
        <shortName evidence="5">Gamma-GCS 2</shortName>
    </alternativeName>
</protein>
<dbReference type="GO" id="GO:0004357">
    <property type="term" value="F:glutamate-cysteine ligase activity"/>
    <property type="evidence" value="ECO:0007669"/>
    <property type="project" value="UniProtKB-EC"/>
</dbReference>
<dbReference type="EC" id="6.3.2.2" evidence="5"/>
<evidence type="ECO:0000313" key="7">
    <source>
        <dbReference type="Proteomes" id="UP000593846"/>
    </source>
</evidence>
<dbReference type="PANTHER" id="PTHR36510:SF1">
    <property type="entry name" value="GLUTAMATE--CYSTEINE LIGASE 2-RELATED"/>
    <property type="match status" value="1"/>
</dbReference>
<keyword evidence="3 5" id="KW-0067">ATP-binding</keyword>
<dbReference type="KEGG" id="aee:IM676_03585"/>
<name>A0A7S6REF0_9CYAN</name>
<dbReference type="InterPro" id="IPR011793">
    <property type="entry name" value="YbdK"/>
</dbReference>
<evidence type="ECO:0000256" key="5">
    <source>
        <dbReference type="HAMAP-Rule" id="MF_01609"/>
    </source>
</evidence>
<dbReference type="InterPro" id="IPR006336">
    <property type="entry name" value="GCS2"/>
</dbReference>
<evidence type="ECO:0000256" key="4">
    <source>
        <dbReference type="ARBA" id="ARBA00048819"/>
    </source>
</evidence>
<sequence>MTGIIEFKSSSEFSLGMEIELQLLNPYTLQLVDGILPLLAHIPKNSCIQPEFQQASVEISSRVCHNIHELETDILAILSHLKLQCQNLGMNICASGTHPFCDRFTNVTPIPRYLAQQAASGYLADMMMTFALQVHVGMPCGDTAVDIMAKLQPYLPILLALSASSPFWWGRNTGFASYRHSFLSSSRTYGTPGFFPTWKDFCQFFINAQKAGMFQIIRDIHWDLRPQPDLGTLEIRVMDAQPTVKESIILAAFIHSLILYLYHYPQGQHRGFLLSPLPWLMEKENFFRASRWGLDANYIENEQGGTRPIGDIIKDILDAIAPTADNLGESSYLQLLAQRLETGPSYTRQRRVFENTGSLKAVVASLVKELEEELTISSTDVDP</sequence>
<dbReference type="EMBL" id="CP063311">
    <property type="protein sequence ID" value="QOV23409.1"/>
    <property type="molecule type" value="Genomic_DNA"/>
</dbReference>
<evidence type="ECO:0000256" key="3">
    <source>
        <dbReference type="ARBA" id="ARBA00022840"/>
    </source>
</evidence>
<dbReference type="Proteomes" id="UP000593846">
    <property type="component" value="Chromosome"/>
</dbReference>
<comment type="function">
    <text evidence="5">ATP-dependent carboxylate-amine ligase which exhibits weak glutamate--cysteine ligase activity.</text>
</comment>
<dbReference type="InterPro" id="IPR050141">
    <property type="entry name" value="GCL_type2/YbdK_subfam"/>
</dbReference>
<reference evidence="7" key="1">
    <citation type="submission" date="2020-10" db="EMBL/GenBank/DDBJ databases">
        <title>Genome-based taxonomic classification of the species Anabaenopsis elenkinii.</title>
        <authorList>
            <person name="Delbaje E."/>
            <person name="Andreote A.P.D."/>
            <person name="Pellegrinetti T.A."/>
            <person name="Cruz R.B."/>
            <person name="Branco L.H.Z."/>
            <person name="Fiore M.F."/>
        </authorList>
    </citation>
    <scope>NUCLEOTIDE SEQUENCE [LARGE SCALE GENOMIC DNA]</scope>
    <source>
        <strain evidence="7">CCIBt3563</strain>
    </source>
</reference>
<comment type="similarity">
    <text evidence="5">Belongs to the glutamate--cysteine ligase type 2 family. YbdK subfamily.</text>
</comment>
<evidence type="ECO:0000256" key="1">
    <source>
        <dbReference type="ARBA" id="ARBA00022598"/>
    </source>
</evidence>
<dbReference type="Gene3D" id="3.30.590.20">
    <property type="match status" value="1"/>
</dbReference>
<dbReference type="SUPFAM" id="SSF55931">
    <property type="entry name" value="Glutamine synthetase/guanido kinase"/>
    <property type="match status" value="1"/>
</dbReference>